<gene>
    <name evidence="3" type="ORF">CRI94_01310</name>
</gene>
<evidence type="ECO:0000259" key="2">
    <source>
        <dbReference type="Pfam" id="PF22422"/>
    </source>
</evidence>
<reference evidence="3 4" key="1">
    <citation type="submission" date="2017-10" db="EMBL/GenBank/DDBJ databases">
        <title>Draft genome of Longibacter Salinarum.</title>
        <authorList>
            <person name="Goh K.M."/>
            <person name="Shamsir M.S."/>
            <person name="Lim S.W."/>
        </authorList>
    </citation>
    <scope>NUCLEOTIDE SEQUENCE [LARGE SCALE GENOMIC DNA]</scope>
    <source>
        <strain evidence="3 4">KCTC 52045</strain>
    </source>
</reference>
<feature type="domain" description="Putative glycogen debranching enzyme N-terminal" evidence="1">
    <location>
        <begin position="28"/>
        <end position="222"/>
    </location>
</feature>
<dbReference type="GO" id="GO:0005975">
    <property type="term" value="P:carbohydrate metabolic process"/>
    <property type="evidence" value="ECO:0007669"/>
    <property type="project" value="InterPro"/>
</dbReference>
<organism evidence="3 4">
    <name type="scientific">Longibacter salinarum</name>
    <dbReference type="NCBI Taxonomy" id="1850348"/>
    <lineage>
        <taxon>Bacteria</taxon>
        <taxon>Pseudomonadati</taxon>
        <taxon>Rhodothermota</taxon>
        <taxon>Rhodothermia</taxon>
        <taxon>Rhodothermales</taxon>
        <taxon>Salisaetaceae</taxon>
        <taxon>Longibacter</taxon>
    </lineage>
</organism>
<dbReference type="RefSeq" id="WP_098073857.1">
    <property type="nucleotide sequence ID" value="NZ_PDEQ01000001.1"/>
</dbReference>
<dbReference type="OrthoDB" id="49490at2"/>
<dbReference type="AlphaFoldDB" id="A0A2A8D1X6"/>
<dbReference type="Pfam" id="PF22422">
    <property type="entry name" value="MGH1-like_GH"/>
    <property type="match status" value="1"/>
</dbReference>
<dbReference type="Proteomes" id="UP000220102">
    <property type="component" value="Unassembled WGS sequence"/>
</dbReference>
<accession>A0A2A8D1X6</accession>
<evidence type="ECO:0000313" key="4">
    <source>
        <dbReference type="Proteomes" id="UP000220102"/>
    </source>
</evidence>
<comment type="caution">
    <text evidence="3">The sequence shown here is derived from an EMBL/GenBank/DDBJ whole genome shotgun (WGS) entry which is preliminary data.</text>
</comment>
<dbReference type="InterPro" id="IPR008928">
    <property type="entry name" value="6-hairpin_glycosidase_sf"/>
</dbReference>
<keyword evidence="4" id="KW-1185">Reference proteome</keyword>
<proteinExistence type="predicted"/>
<dbReference type="EMBL" id="PDEQ01000001">
    <property type="protein sequence ID" value="PEN14959.1"/>
    <property type="molecule type" value="Genomic_DNA"/>
</dbReference>
<protein>
    <submittedName>
        <fullName evidence="3">Amylo-alpha-1,6-glucosidase</fullName>
    </submittedName>
</protein>
<dbReference type="Pfam" id="PF14742">
    <property type="entry name" value="GDE_N_bis"/>
    <property type="match status" value="1"/>
</dbReference>
<name>A0A2A8D1X6_9BACT</name>
<dbReference type="InterPro" id="IPR032856">
    <property type="entry name" value="GDE_N_bis"/>
</dbReference>
<dbReference type="InterPro" id="IPR054491">
    <property type="entry name" value="MGH1-like_GH"/>
</dbReference>
<dbReference type="Gene3D" id="1.50.10.10">
    <property type="match status" value="1"/>
</dbReference>
<evidence type="ECO:0000259" key="1">
    <source>
        <dbReference type="Pfam" id="PF14742"/>
    </source>
</evidence>
<sequence>MVDVPPTVPGQHYIRTTEARSDERTRVLKHGDTFAVFNHLGDIEGHDRSEFGLFHRDTRFLSWMTMRLVDDESLLLLKSAIRKDNALLTVDLMNPDIIRGGDVIIPHGTIHVYRSQVLWGTTCYSRVRIHNYGDSTVHIPIQLAFSADFADIFEVRGLARKQRGRLLEPSVKQSAIGFAYEGMDNRRRFTYVHFSPTPTSLTDTVALYESDLDPQSAIEFGWTVTCEVKDPDTSSGNGGPVAVLGYDTAATRATSALRATRQAEPKVVTSNEQFDVWVNRSLADLHMLQTETPHGTYPYAGVPWFSTPFGRDGILTAYQCLWFSPDVARGVLSYLAAMQAKELDDARDAEPGKILHETRAGEMASLGEVPFERYYGSVDVTPLFVMLAGAYYQRTGDRSFVKRLWPHIELALHWIDEYGDIDGDGFVEYERRSEEGLVQQGWKDSNDSVFHEDGRAAVGPIALCEVQGYVYAAKMAASRLASALGHTDQVRILKDEAARLADAFEDAFWCEDLSTYALALDGDNRPCKVRTSNAAHCLFSGISEKRHAHRVAETLLSEPGYTGWGLRTVASTEARYNPMSYHNGSIWPHDNAIAAAGLGRYGHRKGAAQIMTGLFDASQYFDLHRLPELFCGFTRRPDEGPTLYPQACLPQAWAAATPLLCLQACLGLEVNGVRDEVRFHDPYLPAYIDQIQINDLNVRNGQLDLLVTRYERDVGVRITRREGTTKVVVLK</sequence>
<dbReference type="SUPFAM" id="SSF48208">
    <property type="entry name" value="Six-hairpin glycosidases"/>
    <property type="match status" value="1"/>
</dbReference>
<dbReference type="InterPro" id="IPR012341">
    <property type="entry name" value="6hp_glycosidase-like_sf"/>
</dbReference>
<evidence type="ECO:0000313" key="3">
    <source>
        <dbReference type="EMBL" id="PEN14959.1"/>
    </source>
</evidence>
<feature type="domain" description="Mannosylglycerate hydrolase MGH1-like glycoside hydrolase" evidence="2">
    <location>
        <begin position="315"/>
        <end position="618"/>
    </location>
</feature>